<evidence type="ECO:0000256" key="2">
    <source>
        <dbReference type="ARBA" id="ARBA00022679"/>
    </source>
</evidence>
<feature type="domain" description="Sulfotransferase" evidence="3">
    <location>
        <begin position="1"/>
        <end position="186"/>
    </location>
</feature>
<dbReference type="InterPro" id="IPR027417">
    <property type="entry name" value="P-loop_NTPase"/>
</dbReference>
<evidence type="ECO:0000259" key="3">
    <source>
        <dbReference type="Pfam" id="PF00685"/>
    </source>
</evidence>
<organism evidence="4">
    <name type="scientific">Alexandrium catenella</name>
    <name type="common">Red tide dinoflagellate</name>
    <name type="synonym">Gonyaulax catenella</name>
    <dbReference type="NCBI Taxonomy" id="2925"/>
    <lineage>
        <taxon>Eukaryota</taxon>
        <taxon>Sar</taxon>
        <taxon>Alveolata</taxon>
        <taxon>Dinophyceae</taxon>
        <taxon>Gonyaulacales</taxon>
        <taxon>Pyrocystaceae</taxon>
        <taxon>Alexandrium</taxon>
    </lineage>
</organism>
<dbReference type="AlphaFoldDB" id="A0A7S1RRG4"/>
<name>A0A7S1RRG4_ALECA</name>
<dbReference type="SUPFAM" id="SSF52540">
    <property type="entry name" value="P-loop containing nucleoside triphosphate hydrolases"/>
    <property type="match status" value="1"/>
</dbReference>
<dbReference type="Gene3D" id="3.40.50.300">
    <property type="entry name" value="P-loop containing nucleotide triphosphate hydrolases"/>
    <property type="match status" value="1"/>
</dbReference>
<evidence type="ECO:0000313" key="4">
    <source>
        <dbReference type="EMBL" id="CAD9174059.1"/>
    </source>
</evidence>
<comment type="similarity">
    <text evidence="1">Belongs to the sulfotransferase 1 family.</text>
</comment>
<evidence type="ECO:0000256" key="1">
    <source>
        <dbReference type="ARBA" id="ARBA00005771"/>
    </source>
</evidence>
<gene>
    <name evidence="4" type="ORF">ACAT0790_LOCUS50828</name>
</gene>
<dbReference type="GO" id="GO:0008146">
    <property type="term" value="F:sulfotransferase activity"/>
    <property type="evidence" value="ECO:0007669"/>
    <property type="project" value="InterPro"/>
</dbReference>
<sequence>MRDPRCLKSHWLMRDHMALKSRGKVVYVMRNALDVVVSSFHHYNDFLNLWDNSSNWEEFFDLFVAGDIMSGGYFAHVASWWPHRNEPGVLFVRYEDLKQEPEREIRRIAAFMGLQSLSDERLREVVEATSFKRMRSLEETVWPRLQRLLGLRKDFRMRKGVTGQGRAVLSVAERAVLQQLYEKVLDPLGVPWEWVLASA</sequence>
<proteinExistence type="inferred from homology"/>
<dbReference type="EMBL" id="HBGE01085325">
    <property type="protein sequence ID" value="CAD9174059.1"/>
    <property type="molecule type" value="Transcribed_RNA"/>
</dbReference>
<dbReference type="Pfam" id="PF00685">
    <property type="entry name" value="Sulfotransfer_1"/>
    <property type="match status" value="1"/>
</dbReference>
<keyword evidence="2" id="KW-0808">Transferase</keyword>
<dbReference type="InterPro" id="IPR000863">
    <property type="entry name" value="Sulfotransferase_dom"/>
</dbReference>
<accession>A0A7S1RRG4</accession>
<reference evidence="4" key="1">
    <citation type="submission" date="2021-01" db="EMBL/GenBank/DDBJ databases">
        <authorList>
            <person name="Corre E."/>
            <person name="Pelletier E."/>
            <person name="Niang G."/>
            <person name="Scheremetjew M."/>
            <person name="Finn R."/>
            <person name="Kale V."/>
            <person name="Holt S."/>
            <person name="Cochrane G."/>
            <person name="Meng A."/>
            <person name="Brown T."/>
            <person name="Cohen L."/>
        </authorList>
    </citation>
    <scope>NUCLEOTIDE SEQUENCE</scope>
    <source>
        <strain evidence="4">OF101</strain>
    </source>
</reference>
<dbReference type="PANTHER" id="PTHR11783">
    <property type="entry name" value="SULFOTRANSFERASE SULT"/>
    <property type="match status" value="1"/>
</dbReference>
<protein>
    <recommendedName>
        <fullName evidence="3">Sulfotransferase domain-containing protein</fullName>
    </recommendedName>
</protein>